<protein>
    <recommendedName>
        <fullName evidence="6">Ribosomal RNA small subunit methyltransferase G</fullName>
        <ecNumber evidence="6">2.1.1.-</ecNumber>
    </recommendedName>
    <alternativeName>
        <fullName evidence="6">16S rRNA 7-methylguanosine methyltransferase</fullName>
        <shortName evidence="6">16S rRNA m7G methyltransferase</shortName>
    </alternativeName>
</protein>
<dbReference type="InterPro" id="IPR029063">
    <property type="entry name" value="SAM-dependent_MTases_sf"/>
</dbReference>
<dbReference type="PANTHER" id="PTHR31760:SF0">
    <property type="entry name" value="S-ADENOSYL-L-METHIONINE-DEPENDENT METHYLTRANSFERASES SUPERFAMILY PROTEIN"/>
    <property type="match status" value="1"/>
</dbReference>
<comment type="subcellular location">
    <subcellularLocation>
        <location evidence="6">Cytoplasm</location>
    </subcellularLocation>
</comment>
<comment type="caution">
    <text evidence="6">Lacks conserved residue(s) required for the propagation of feature annotation.</text>
</comment>
<dbReference type="Proteomes" id="UP000186132">
    <property type="component" value="Unassembled WGS sequence"/>
</dbReference>
<dbReference type="OrthoDB" id="9808773at2"/>
<dbReference type="AlphaFoldDB" id="A0A1M5HVD7"/>
<evidence type="ECO:0000313" key="8">
    <source>
        <dbReference type="Proteomes" id="UP000186132"/>
    </source>
</evidence>
<dbReference type="HAMAP" id="MF_00074">
    <property type="entry name" value="16SrRNA_methyltr_G"/>
    <property type="match status" value="1"/>
</dbReference>
<keyword evidence="5 6" id="KW-0949">S-adenosyl-L-methionine</keyword>
<organism evidence="7 8">
    <name type="scientific">Jatrophihabitans endophyticus</name>
    <dbReference type="NCBI Taxonomy" id="1206085"/>
    <lineage>
        <taxon>Bacteria</taxon>
        <taxon>Bacillati</taxon>
        <taxon>Actinomycetota</taxon>
        <taxon>Actinomycetes</taxon>
        <taxon>Jatrophihabitantales</taxon>
        <taxon>Jatrophihabitantaceae</taxon>
        <taxon>Jatrophihabitans</taxon>
    </lineage>
</organism>
<comment type="similarity">
    <text evidence="6">Belongs to the methyltransferase superfamily. RNA methyltransferase RsmG family.</text>
</comment>
<comment type="function">
    <text evidence="6">Specifically methylates the N7 position of a guanine in 16S rRNA.</text>
</comment>
<feature type="binding site" evidence="6">
    <location>
        <position position="149"/>
    </location>
    <ligand>
        <name>S-adenosyl-L-methionine</name>
        <dbReference type="ChEBI" id="CHEBI:59789"/>
    </ligand>
</feature>
<gene>
    <name evidence="6" type="primary">rsmG</name>
    <name evidence="7" type="ORF">SAMN05443575_1651</name>
</gene>
<dbReference type="EMBL" id="FQVU01000002">
    <property type="protein sequence ID" value="SHG19948.1"/>
    <property type="molecule type" value="Genomic_DNA"/>
</dbReference>
<dbReference type="GO" id="GO:0070043">
    <property type="term" value="F:rRNA (guanine-N7-)-methyltransferase activity"/>
    <property type="evidence" value="ECO:0007669"/>
    <property type="project" value="UniProtKB-UniRule"/>
</dbReference>
<dbReference type="EC" id="2.1.1.-" evidence="6"/>
<sequence length="229" mass="24649">MTDPGPVAGPVPEPPDAARHLFGDHLPAAVAYAGALAGDGVRHGHLGPREVPRLWSRHLVNCALLTDLVPEGAHVLDVGSGAGLPGVPMAVRRPDLRVTLLEPMLRRSAFLVETVERIGLADRVRVVRGRADDPTVVAELAGQEWVVARAVAPMDRLVTWCVPLLAPRGRLLALKGRSAADEVREHRNEIVRIGGGSATVTELGTTTSEPTWVVSVQRRRPPSRGRKRR</sequence>
<dbReference type="NCBIfam" id="TIGR00138">
    <property type="entry name" value="rsmG_gidB"/>
    <property type="match status" value="1"/>
</dbReference>
<proteinExistence type="inferred from homology"/>
<evidence type="ECO:0000256" key="2">
    <source>
        <dbReference type="ARBA" id="ARBA00022552"/>
    </source>
</evidence>
<dbReference type="SUPFAM" id="SSF53335">
    <property type="entry name" value="S-adenosyl-L-methionine-dependent methyltransferases"/>
    <property type="match status" value="1"/>
</dbReference>
<keyword evidence="3 6" id="KW-0489">Methyltransferase</keyword>
<dbReference type="PANTHER" id="PTHR31760">
    <property type="entry name" value="S-ADENOSYL-L-METHIONINE-DEPENDENT METHYLTRANSFERASES SUPERFAMILY PROTEIN"/>
    <property type="match status" value="1"/>
</dbReference>
<feature type="binding site" evidence="6">
    <location>
        <position position="84"/>
    </location>
    <ligand>
        <name>S-adenosyl-L-methionine</name>
        <dbReference type="ChEBI" id="CHEBI:59789"/>
    </ligand>
</feature>
<evidence type="ECO:0000256" key="3">
    <source>
        <dbReference type="ARBA" id="ARBA00022603"/>
    </source>
</evidence>
<keyword evidence="1 6" id="KW-0963">Cytoplasm</keyword>
<dbReference type="Gene3D" id="3.40.50.150">
    <property type="entry name" value="Vaccinia Virus protein VP39"/>
    <property type="match status" value="1"/>
</dbReference>
<dbReference type="Pfam" id="PF02527">
    <property type="entry name" value="GidB"/>
    <property type="match status" value="1"/>
</dbReference>
<reference evidence="7 8" key="1">
    <citation type="submission" date="2016-11" db="EMBL/GenBank/DDBJ databases">
        <authorList>
            <person name="Jaros S."/>
            <person name="Januszkiewicz K."/>
            <person name="Wedrychowicz H."/>
        </authorList>
    </citation>
    <scope>NUCLEOTIDE SEQUENCE [LARGE SCALE GENOMIC DNA]</scope>
    <source>
        <strain evidence="7 8">DSM 45627</strain>
    </source>
</reference>
<name>A0A1M5HVD7_9ACTN</name>
<dbReference type="STRING" id="1206085.SAMN05443575_1651"/>
<evidence type="ECO:0000256" key="6">
    <source>
        <dbReference type="HAMAP-Rule" id="MF_00074"/>
    </source>
</evidence>
<dbReference type="RefSeq" id="WP_073388453.1">
    <property type="nucleotide sequence ID" value="NZ_FQVU01000002.1"/>
</dbReference>
<keyword evidence="8" id="KW-1185">Reference proteome</keyword>
<dbReference type="CDD" id="cd02440">
    <property type="entry name" value="AdoMet_MTases"/>
    <property type="match status" value="1"/>
</dbReference>
<keyword evidence="2 6" id="KW-0698">rRNA processing</keyword>
<dbReference type="InterPro" id="IPR003682">
    <property type="entry name" value="rRNA_ssu_MeTfrase_G"/>
</dbReference>
<keyword evidence="4 6" id="KW-0808">Transferase</keyword>
<dbReference type="GO" id="GO:0005829">
    <property type="term" value="C:cytosol"/>
    <property type="evidence" value="ECO:0007669"/>
    <property type="project" value="TreeGrafter"/>
</dbReference>
<feature type="binding site" evidence="6">
    <location>
        <position position="79"/>
    </location>
    <ligand>
        <name>S-adenosyl-L-methionine</name>
        <dbReference type="ChEBI" id="CHEBI:59789"/>
    </ligand>
</feature>
<evidence type="ECO:0000256" key="4">
    <source>
        <dbReference type="ARBA" id="ARBA00022679"/>
    </source>
</evidence>
<evidence type="ECO:0000256" key="5">
    <source>
        <dbReference type="ARBA" id="ARBA00022691"/>
    </source>
</evidence>
<accession>A0A1M5HVD7</accession>
<evidence type="ECO:0000256" key="1">
    <source>
        <dbReference type="ARBA" id="ARBA00022490"/>
    </source>
</evidence>
<evidence type="ECO:0000313" key="7">
    <source>
        <dbReference type="EMBL" id="SHG19948.1"/>
    </source>
</evidence>